<evidence type="ECO:0000313" key="16">
    <source>
        <dbReference type="Proteomes" id="UP000476820"/>
    </source>
</evidence>
<dbReference type="InterPro" id="IPR038318">
    <property type="entry name" value="KdpD_sf"/>
</dbReference>
<dbReference type="InterPro" id="IPR004358">
    <property type="entry name" value="Sig_transdc_His_kin-like_C"/>
</dbReference>
<organism evidence="15 16">
    <name type="scientific">Clostridium botulinum</name>
    <dbReference type="NCBI Taxonomy" id="1491"/>
    <lineage>
        <taxon>Bacteria</taxon>
        <taxon>Bacillati</taxon>
        <taxon>Bacillota</taxon>
        <taxon>Clostridia</taxon>
        <taxon>Eubacteriales</taxon>
        <taxon>Clostridiaceae</taxon>
        <taxon>Clostridium</taxon>
    </lineage>
</organism>
<dbReference type="Pfam" id="PF02702">
    <property type="entry name" value="KdpD"/>
    <property type="match status" value="1"/>
</dbReference>
<dbReference type="Pfam" id="PF00512">
    <property type="entry name" value="HisKA"/>
    <property type="match status" value="1"/>
</dbReference>
<dbReference type="CDD" id="cd00082">
    <property type="entry name" value="HisKA"/>
    <property type="match status" value="1"/>
</dbReference>
<dbReference type="Gene3D" id="3.40.50.620">
    <property type="entry name" value="HUPs"/>
    <property type="match status" value="1"/>
</dbReference>
<protein>
    <recommendedName>
        <fullName evidence="3">histidine kinase</fullName>
        <ecNumber evidence="3">2.7.13.3</ecNumber>
    </recommendedName>
</protein>
<evidence type="ECO:0000256" key="9">
    <source>
        <dbReference type="ARBA" id="ARBA00022840"/>
    </source>
</evidence>
<evidence type="ECO:0000256" key="8">
    <source>
        <dbReference type="ARBA" id="ARBA00022777"/>
    </source>
</evidence>
<dbReference type="InterPro" id="IPR003594">
    <property type="entry name" value="HATPase_dom"/>
</dbReference>
<evidence type="ECO:0000256" key="13">
    <source>
        <dbReference type="SAM" id="Phobius"/>
    </source>
</evidence>
<keyword evidence="8 15" id="KW-0418">Kinase</keyword>
<dbReference type="Gene3D" id="1.20.120.620">
    <property type="entry name" value="Backbone structure of the membrane domain of e. Coli histidine kinase receptor kdpd"/>
    <property type="match status" value="1"/>
</dbReference>
<dbReference type="InterPro" id="IPR052023">
    <property type="entry name" value="Histidine_kinase_KdpD"/>
</dbReference>
<evidence type="ECO:0000256" key="1">
    <source>
        <dbReference type="ARBA" id="ARBA00000085"/>
    </source>
</evidence>
<dbReference type="SUPFAM" id="SSF55874">
    <property type="entry name" value="ATPase domain of HSP90 chaperone/DNA topoisomerase II/histidine kinase"/>
    <property type="match status" value="1"/>
</dbReference>
<evidence type="ECO:0000259" key="14">
    <source>
        <dbReference type="PROSITE" id="PS50109"/>
    </source>
</evidence>
<dbReference type="InterPro" id="IPR036890">
    <property type="entry name" value="HATPase_C_sf"/>
</dbReference>
<dbReference type="Gene3D" id="3.30.450.40">
    <property type="match status" value="1"/>
</dbReference>
<keyword evidence="10 13" id="KW-1133">Transmembrane helix</keyword>
<evidence type="ECO:0000256" key="12">
    <source>
        <dbReference type="ARBA" id="ARBA00023136"/>
    </source>
</evidence>
<dbReference type="Gene3D" id="3.30.565.10">
    <property type="entry name" value="Histidine kinase-like ATPase, C-terminal domain"/>
    <property type="match status" value="1"/>
</dbReference>
<evidence type="ECO:0000256" key="11">
    <source>
        <dbReference type="ARBA" id="ARBA00023012"/>
    </source>
</evidence>
<keyword evidence="7" id="KW-0547">Nucleotide-binding</keyword>
<dbReference type="RefSeq" id="WP_053342143.1">
    <property type="nucleotide sequence ID" value="NZ_JACBEK010000001.1"/>
</dbReference>
<keyword evidence="4" id="KW-0597">Phosphoprotein</keyword>
<evidence type="ECO:0000256" key="10">
    <source>
        <dbReference type="ARBA" id="ARBA00022989"/>
    </source>
</evidence>
<accession>A0A0L9YAA9</accession>
<dbReference type="Proteomes" id="UP000476820">
    <property type="component" value="Unassembled WGS sequence"/>
</dbReference>
<dbReference type="InterPro" id="IPR025201">
    <property type="entry name" value="KdpD_TM"/>
</dbReference>
<dbReference type="AlphaFoldDB" id="A0A0L9YAA9"/>
<reference evidence="15 16" key="1">
    <citation type="submission" date="2019-04" db="EMBL/GenBank/DDBJ databases">
        <title>Genome sequencing of Clostridium botulinum Groups I-IV and Clostridium butyricum.</title>
        <authorList>
            <person name="Brunt J."/>
            <person name="Van Vliet A.H.M."/>
            <person name="Stringer S.C."/>
            <person name="Carter A.T."/>
            <person name="Peck M.W."/>
        </authorList>
    </citation>
    <scope>NUCLEOTIDE SEQUENCE [LARGE SCALE GENOMIC DNA]</scope>
    <source>
        <strain evidence="15 16">1605</strain>
    </source>
</reference>
<dbReference type="InterPro" id="IPR003852">
    <property type="entry name" value="Sig_transdc_His_kinase_KdpD_N"/>
</dbReference>
<dbReference type="PANTHER" id="PTHR45569">
    <property type="entry name" value="SENSOR PROTEIN KDPD"/>
    <property type="match status" value="1"/>
</dbReference>
<evidence type="ECO:0000256" key="5">
    <source>
        <dbReference type="ARBA" id="ARBA00022679"/>
    </source>
</evidence>
<comment type="subcellular location">
    <subcellularLocation>
        <location evidence="2">Membrane</location>
        <topology evidence="2">Multi-pass membrane protein</topology>
    </subcellularLocation>
</comment>
<feature type="transmembrane region" description="Helical" evidence="13">
    <location>
        <begin position="431"/>
        <end position="464"/>
    </location>
</feature>
<dbReference type="EMBL" id="SWOV01000002">
    <property type="protein sequence ID" value="NFF86568.1"/>
    <property type="molecule type" value="Genomic_DNA"/>
</dbReference>
<dbReference type="GO" id="GO:0000155">
    <property type="term" value="F:phosphorelay sensor kinase activity"/>
    <property type="evidence" value="ECO:0007669"/>
    <property type="project" value="InterPro"/>
</dbReference>
<dbReference type="EC" id="2.7.13.3" evidence="3"/>
<dbReference type="GO" id="GO:0005524">
    <property type="term" value="F:ATP binding"/>
    <property type="evidence" value="ECO:0007669"/>
    <property type="project" value="UniProtKB-KW"/>
</dbReference>
<evidence type="ECO:0000256" key="4">
    <source>
        <dbReference type="ARBA" id="ARBA00022553"/>
    </source>
</evidence>
<comment type="caution">
    <text evidence="15">The sequence shown here is derived from an EMBL/GenBank/DDBJ whole genome shotgun (WGS) entry which is preliminary data.</text>
</comment>
<keyword evidence="9" id="KW-0067">ATP-binding</keyword>
<dbReference type="SUPFAM" id="SSF47384">
    <property type="entry name" value="Homodimeric domain of signal transducing histidine kinase"/>
    <property type="match status" value="1"/>
</dbReference>
<dbReference type="CDD" id="cd01987">
    <property type="entry name" value="USP_KdpD-like"/>
    <property type="match status" value="1"/>
</dbReference>
<comment type="catalytic activity">
    <reaction evidence="1">
        <text>ATP + protein L-histidine = ADP + protein N-phospho-L-histidine.</text>
        <dbReference type="EC" id="2.7.13.3"/>
    </reaction>
</comment>
<dbReference type="InterPro" id="IPR014729">
    <property type="entry name" value="Rossmann-like_a/b/a_fold"/>
</dbReference>
<feature type="domain" description="Histidine kinase" evidence="14">
    <location>
        <begin position="678"/>
        <end position="895"/>
    </location>
</feature>
<dbReference type="Gene3D" id="1.10.287.130">
    <property type="match status" value="1"/>
</dbReference>
<dbReference type="InterPro" id="IPR036097">
    <property type="entry name" value="HisK_dim/P_sf"/>
</dbReference>
<dbReference type="Gene3D" id="3.40.50.300">
    <property type="entry name" value="P-loop containing nucleotide triphosphate hydrolases"/>
    <property type="match status" value="1"/>
</dbReference>
<dbReference type="PRINTS" id="PR00344">
    <property type="entry name" value="BCTRLSENSOR"/>
</dbReference>
<keyword evidence="6 13" id="KW-0812">Transmembrane</keyword>
<dbReference type="OrthoDB" id="9806130at2"/>
<dbReference type="GO" id="GO:0005737">
    <property type="term" value="C:cytoplasm"/>
    <property type="evidence" value="ECO:0007669"/>
    <property type="project" value="UniProtKB-ARBA"/>
</dbReference>
<keyword evidence="12 13" id="KW-0472">Membrane</keyword>
<evidence type="ECO:0000313" key="15">
    <source>
        <dbReference type="EMBL" id="NFF86568.1"/>
    </source>
</evidence>
<gene>
    <name evidence="15" type="ORF">FC774_01405</name>
</gene>
<dbReference type="PANTHER" id="PTHR45569:SF1">
    <property type="entry name" value="SENSOR PROTEIN KDPD"/>
    <property type="match status" value="1"/>
</dbReference>
<dbReference type="InterPro" id="IPR005467">
    <property type="entry name" value="His_kinase_dom"/>
</dbReference>
<dbReference type="SMART" id="SM00388">
    <property type="entry name" value="HisKA"/>
    <property type="match status" value="1"/>
</dbReference>
<feature type="transmembrane region" description="Helical" evidence="13">
    <location>
        <begin position="401"/>
        <end position="419"/>
    </location>
</feature>
<dbReference type="Pfam" id="PF02518">
    <property type="entry name" value="HATPase_c"/>
    <property type="match status" value="1"/>
</dbReference>
<dbReference type="InterPro" id="IPR003661">
    <property type="entry name" value="HisK_dim/P_dom"/>
</dbReference>
<dbReference type="InterPro" id="IPR029016">
    <property type="entry name" value="GAF-like_dom_sf"/>
</dbReference>
<dbReference type="SUPFAM" id="SSF52402">
    <property type="entry name" value="Adenine nucleotide alpha hydrolases-like"/>
    <property type="match status" value="1"/>
</dbReference>
<proteinExistence type="predicted"/>
<dbReference type="FunFam" id="3.30.565.10:FF:000006">
    <property type="entry name" value="Sensor histidine kinase WalK"/>
    <property type="match status" value="1"/>
</dbReference>
<name>A0A0L9YAA9_CLOBO</name>
<dbReference type="InterPro" id="IPR027417">
    <property type="entry name" value="P-loop_NTPase"/>
</dbReference>
<dbReference type="SMART" id="SM00387">
    <property type="entry name" value="HATPase_c"/>
    <property type="match status" value="1"/>
</dbReference>
<keyword evidence="11" id="KW-0902">Two-component regulatory system</keyword>
<evidence type="ECO:0000256" key="6">
    <source>
        <dbReference type="ARBA" id="ARBA00022692"/>
    </source>
</evidence>
<evidence type="ECO:0000256" key="2">
    <source>
        <dbReference type="ARBA" id="ARBA00004141"/>
    </source>
</evidence>
<keyword evidence="5" id="KW-0808">Transferase</keyword>
<evidence type="ECO:0000256" key="3">
    <source>
        <dbReference type="ARBA" id="ARBA00012438"/>
    </source>
</evidence>
<dbReference type="FunFam" id="3.40.50.300:FF:000483">
    <property type="entry name" value="Sensor histidine kinase KdpD"/>
    <property type="match status" value="1"/>
</dbReference>
<dbReference type="PROSITE" id="PS50109">
    <property type="entry name" value="HIS_KIN"/>
    <property type="match status" value="1"/>
</dbReference>
<dbReference type="CDD" id="cd00075">
    <property type="entry name" value="HATPase"/>
    <property type="match status" value="1"/>
</dbReference>
<evidence type="ECO:0000256" key="7">
    <source>
        <dbReference type="ARBA" id="ARBA00022741"/>
    </source>
</evidence>
<dbReference type="GO" id="GO:0005886">
    <property type="term" value="C:plasma membrane"/>
    <property type="evidence" value="ECO:0007669"/>
    <property type="project" value="TreeGrafter"/>
</dbReference>
<sequence>MIDERPDPDEILKKISPDESSKQGKLKIFFGYAAGVGKTYAMLEAAHIAKNSGIDVLAGYIEPHTRVETLALLDGLEMLPNLKVKYKGITLNEFDLDSAINRKPKLILVDELAHSNAYGCRHMKRYQDIQELLNNGIDVYTTINVQHIESLNDIVASITGIVVRERIPDSVFDNANQVELVDIEPDDLITRLDNGKVYKTDQARRALINFFTKEKLVALREIALRRTADAVNKKIEIKRDEIKSTYYTEEHILICLSSSPSNTKVIRTAARMAFAFHGLFTALFVETSNSKDLSLENKKILETNLKLAEQLGARIATVYGDDVANQISQYAKISGVSKIVIGRSNNKKSWFNNKKTLVDKLTEFAPNIDIYIIPDNLKAYKRNSNEKLKKITLPHFTVMDLIKTTVILGAVTATGMIFYNLGYSEANIINIYILGVLLTSITTTGKSCGLLVSILGVLVFNFLFTNPRFTFQAYDKSYPITFLVMLVSSIISSKLATRVKIEAKQSAEKAYRTEVLLETSQKLQMAKNKEEIFNKILIQIEKLLDKSVILYPADNDVLLEPIVFKKNRAINIKEFITEDERAVAQWVFKNKKHAGSTTNTLPGAKCLYMAIRNHEKSFAVVAIPIDKDETLDSFKKNLLIAILAESALSLEKEYINETKNEIYMKAEQEKLRSNLLRAISHDLRTPLTSISGNAGILMGNSRILDEGRKQRLYTDIYDDSMWLINLVENLLSVTRIENGTMDIELQPELIDEVIQESLQHINRESLNYNIEVEVEDELLMAKMDSGLIIQVIINIVNNAVKYTPKGSNIKIFGKKQGKNVVIEISDDGCGIEDSMKGKLFDMFFTLNSTSADGRRGLGLGLSLCKSIINAHGGEVYVRDNEPKGTIFGFTLQCEEVMYSE</sequence>
<dbReference type="Pfam" id="PF13493">
    <property type="entry name" value="DUF4118"/>
    <property type="match status" value="1"/>
</dbReference>